<dbReference type="SUPFAM" id="SSF52540">
    <property type="entry name" value="P-loop containing nucleoside triphosphate hydrolases"/>
    <property type="match status" value="1"/>
</dbReference>
<dbReference type="OrthoDB" id="188276at2759"/>
<evidence type="ECO:0000313" key="4">
    <source>
        <dbReference type="EMBL" id="AFV80054.1"/>
    </source>
</evidence>
<evidence type="ECO:0000259" key="2">
    <source>
        <dbReference type="Pfam" id="PF18128"/>
    </source>
</evidence>
<feature type="domain" description="Hydrogen maturase F dimerization" evidence="2">
    <location>
        <begin position="197"/>
        <end position="294"/>
    </location>
</feature>
<dbReference type="PANTHER" id="PTHR42714:SF6">
    <property type="entry name" value="TRANSLATION INITIATION FACTOR IF-2"/>
    <property type="match status" value="1"/>
</dbReference>
<reference evidence="5 6" key="2">
    <citation type="journal article" date="2014" name="PLoS Genet.">
        <title>The Genome of Spironucleus salmonicida Highlights a Fish Pathogen Adapted to Fluctuating Environments.</title>
        <authorList>
            <person name="Xu F."/>
            <person name="Jerlstrom-Hultqvist J."/>
            <person name="Einarsson E."/>
            <person name="Astvaldsson A."/>
            <person name="Svard S.G."/>
            <person name="Andersson J.O."/>
        </authorList>
    </citation>
    <scope>NUCLEOTIDE SEQUENCE</scope>
    <source>
        <strain evidence="6">ATCC 50377</strain>
    </source>
</reference>
<dbReference type="GO" id="GO:0005737">
    <property type="term" value="C:cytoplasm"/>
    <property type="evidence" value="ECO:0007669"/>
    <property type="project" value="TreeGrafter"/>
</dbReference>
<dbReference type="Pfam" id="PF01926">
    <property type="entry name" value="MMR_HSR1"/>
    <property type="match status" value="1"/>
</dbReference>
<dbReference type="InterPro" id="IPR027417">
    <property type="entry name" value="P-loop_NTPase"/>
</dbReference>
<dbReference type="Gene3D" id="3.40.50.11420">
    <property type="match status" value="1"/>
</dbReference>
<protein>
    <submittedName>
        <fullName evidence="4">FeFe-hydrogenase assembly protein HydF</fullName>
    </submittedName>
    <submittedName>
        <fullName evidence="5">[FeFe]-hydrogenase assembly protein HydF</fullName>
    </submittedName>
</protein>
<dbReference type="InterPro" id="IPR041606">
    <property type="entry name" value="HydF_dimer"/>
</dbReference>
<dbReference type="GO" id="GO:0005525">
    <property type="term" value="F:GTP binding"/>
    <property type="evidence" value="ECO:0007669"/>
    <property type="project" value="InterPro"/>
</dbReference>
<evidence type="ECO:0000259" key="1">
    <source>
        <dbReference type="Pfam" id="PF01926"/>
    </source>
</evidence>
<dbReference type="EMBL" id="AUWU02000007">
    <property type="protein sequence ID" value="KAH0571157.1"/>
    <property type="molecule type" value="Genomic_DNA"/>
</dbReference>
<dbReference type="InterPro" id="IPR040644">
    <property type="entry name" value="HydF_tetramer"/>
</dbReference>
<evidence type="ECO:0000259" key="3">
    <source>
        <dbReference type="Pfam" id="PF18133"/>
    </source>
</evidence>
<dbReference type="NCBIfam" id="TIGR00231">
    <property type="entry name" value="small_GTP"/>
    <property type="match status" value="1"/>
</dbReference>
<name>K7R5E8_9EUKA</name>
<gene>
    <name evidence="4" type="ORF">SS50377_16918</name>
    <name evidence="6" type="ORF">SS50377_27457</name>
</gene>
<feature type="domain" description="G" evidence="1">
    <location>
        <begin position="12"/>
        <end position="121"/>
    </location>
</feature>
<dbReference type="InterPro" id="IPR005225">
    <property type="entry name" value="Small_GTP-bd"/>
</dbReference>
<dbReference type="GO" id="GO:0030488">
    <property type="term" value="P:tRNA methylation"/>
    <property type="evidence" value="ECO:0007669"/>
    <property type="project" value="TreeGrafter"/>
</dbReference>
<dbReference type="InterPro" id="IPR006073">
    <property type="entry name" value="GTP-bd"/>
</dbReference>
<geneLocation type="hydrogenosome" evidence="4"/>
<dbReference type="Proteomes" id="UP000018208">
    <property type="component" value="Unassembled WGS sequence"/>
</dbReference>
<dbReference type="VEuPathDB" id="GiardiaDB:SS50377_27457"/>
<sequence length="425" mass="47448">MSLTPSTDRVHISILGRMNAGKSTFINALTNSNISIVDSTPGTTADAKISLMQLHKLGPAKIFDCAGMDEEKVLGAKKLKKTMRIAKMSDLVIHVIEEDNLRNGPLNRNVISQYERKIKNQPLGIEVEQIIKNLQGTKSVINVVNFKKAVTPLSVYEKHYLNGPIFAQNLQKTTSADLCQFLEKHADFDFLNTQELIPKFLKPNDNVLMITPLDREAPKQRLLRPQAMALEAFLANKISVTILNLDLQKYRAGDVVTVNALKNLASTAQFILTDSQAVDIIAPLKRPFSTFSIQQIRYLAGEYFDYLINSLDKFKNAKNKRVLIAEACTHDRLTSICEDIGTRQIPDQLKKLGAEYEFSFGKDDEILEKQNFDLAIHCGGCMISKQQVRSRLKALVDKGIPVTNYGMFLAFAKCGSVGGAVEVWK</sequence>
<dbReference type="Gene3D" id="3.40.50.11410">
    <property type="match status" value="1"/>
</dbReference>
<proteinExistence type="predicted"/>
<dbReference type="PANTHER" id="PTHR42714">
    <property type="entry name" value="TRNA MODIFICATION GTPASE GTPBP3"/>
    <property type="match status" value="1"/>
</dbReference>
<keyword evidence="4" id="KW-0377">Hydrogenosome</keyword>
<dbReference type="AlphaFoldDB" id="K7R5E8"/>
<evidence type="ECO:0000313" key="5">
    <source>
        <dbReference type="EMBL" id="EST43253.1"/>
    </source>
</evidence>
<reference evidence="4" key="1">
    <citation type="journal article" date="2013" name="Nat. Commun.">
        <title>Hydrogenosomes in the diplomonad Spironucleus salmonicida.</title>
        <authorList>
            <person name="Jerlstrom-Hultqvist J."/>
            <person name="Einarsson E."/>
            <person name="Xu F."/>
            <person name="Hjort K."/>
            <person name="Ek B."/>
            <person name="Steinhauf D."/>
            <person name="Hultenby K."/>
            <person name="Bergquist J."/>
            <person name="Andersson J.O."/>
            <person name="Svard S.G."/>
        </authorList>
    </citation>
    <scope>NUCLEOTIDE SEQUENCE</scope>
    <source>
        <strain evidence="4">ATCC 50377</strain>
    </source>
</reference>
<dbReference type="EMBL" id="JX549079">
    <property type="protein sequence ID" value="AFV80054.1"/>
    <property type="molecule type" value="Genomic_DNA"/>
</dbReference>
<dbReference type="EMBL" id="KI546139">
    <property type="protein sequence ID" value="EST43253.1"/>
    <property type="molecule type" value="Genomic_DNA"/>
</dbReference>
<keyword evidence="7" id="KW-1185">Reference proteome</keyword>
<dbReference type="Pfam" id="PF18133">
    <property type="entry name" value="HydF_tetramer"/>
    <property type="match status" value="1"/>
</dbReference>
<evidence type="ECO:0000313" key="6">
    <source>
        <dbReference type="EMBL" id="KAH0571157.1"/>
    </source>
</evidence>
<dbReference type="GO" id="GO:0002098">
    <property type="term" value="P:tRNA wobble uridine modification"/>
    <property type="evidence" value="ECO:0007669"/>
    <property type="project" value="TreeGrafter"/>
</dbReference>
<reference evidence="6" key="3">
    <citation type="submission" date="2020-12" db="EMBL/GenBank/DDBJ databases">
        <title>New Spironucleus salmonicida genome in near-complete chromosomes.</title>
        <authorList>
            <person name="Xu F."/>
            <person name="Kurt Z."/>
            <person name="Jimenez-Gonzalez A."/>
            <person name="Astvaldsson A."/>
            <person name="Andersson J.O."/>
            <person name="Svard S.G."/>
        </authorList>
    </citation>
    <scope>NUCLEOTIDE SEQUENCE</scope>
    <source>
        <strain evidence="6">ATCC 50377</strain>
    </source>
</reference>
<evidence type="ECO:0000313" key="7">
    <source>
        <dbReference type="Proteomes" id="UP000018208"/>
    </source>
</evidence>
<dbReference type="Gene3D" id="3.40.50.300">
    <property type="entry name" value="P-loop containing nucleotide triphosphate hydrolases"/>
    <property type="match status" value="1"/>
</dbReference>
<organism evidence="4">
    <name type="scientific">Spironucleus salmonicida</name>
    <dbReference type="NCBI Taxonomy" id="348837"/>
    <lineage>
        <taxon>Eukaryota</taxon>
        <taxon>Metamonada</taxon>
        <taxon>Diplomonadida</taxon>
        <taxon>Hexamitidae</taxon>
        <taxon>Hexamitinae</taxon>
        <taxon>Spironucleus</taxon>
    </lineage>
</organism>
<dbReference type="PRINTS" id="PR00326">
    <property type="entry name" value="GTP1OBG"/>
</dbReference>
<feature type="domain" description="Hydrogen maturase F tetramerization" evidence="3">
    <location>
        <begin position="308"/>
        <end position="413"/>
    </location>
</feature>
<accession>K7R5E8</accession>
<dbReference type="Pfam" id="PF18128">
    <property type="entry name" value="HydF_dimer"/>
    <property type="match status" value="1"/>
</dbReference>